<evidence type="ECO:0000256" key="2">
    <source>
        <dbReference type="ARBA" id="ARBA00022692"/>
    </source>
</evidence>
<sequence length="733" mass="77730">MKTLLCPSRLIGRLFGALLLTLGLFASNAEAASGAWAETDNTALRIISQTDATGDGDSVTLGLHFKLKDHWKIYWRAPGDAGFPPSIDWDGSYNVTDTQIQWPLPERFSILGFETLGYTDEVVLPLIVKLDQPGDTLALKAQISYLACADICIPYDTTLDFSLPAGPATPSAEAHLINRFETLVPKVIDSTHEALDLNIQTVQFTIDPASDGDRGTMFIAATSNTPIQAPDAYIEGPQGMAFGKPKATVTTNGDQAFLEIGFEGLKAAQASFDTMPLTITLADAPRGAELSVFATPATSDTLALFQDQTPSAQALGPSLLVMLALAVLGGAILNLMPCVLPVLSIKLLGVVGHGGGNTRTVRLSFLASAAGIVTSFMVLAAVLIALKSAGLAIGWGIQFQHPWFLVAMALVVTLFACNLWGFFEVHLPETVNEIGTTTTHVHGLGGHFMTGALATLLATPCSAPFLGTAVGFALARGVGEILAIFAALGVGLALPYLLVALYPTFATKMPRPGRWMLILRRVLGFALAITGVWLVGILAIQVSDIAAMLIGAILVVIAITLYVHKRLHRRYGRMDWVAVGVLAVLAFAVPDTISPRTEIDHSANALKGLWQHFDQSALAQQVAKGNVVFVDVTAEWCITCQVNKALVVGKGEVYNRLKSTGTIAMQADWTRPDPVITQYLSSFGRYGIPFNAVYGPGAPDGIALPELLSQSVVLEALDKAGGGAMALSTTRGE</sequence>
<feature type="chain" id="PRO_5009184112" evidence="7">
    <location>
        <begin position="32"/>
        <end position="733"/>
    </location>
</feature>
<feature type="transmembrane region" description="Helical" evidence="6">
    <location>
        <begin position="364"/>
        <end position="397"/>
    </location>
</feature>
<dbReference type="OrthoDB" id="9811036at2"/>
<dbReference type="GO" id="GO:0017004">
    <property type="term" value="P:cytochrome complex assembly"/>
    <property type="evidence" value="ECO:0007669"/>
    <property type="project" value="UniProtKB-KW"/>
</dbReference>
<feature type="domain" description="Thiol:disulfide interchange protein DsbD N-terminal" evidence="9">
    <location>
        <begin position="52"/>
        <end position="160"/>
    </location>
</feature>
<dbReference type="GO" id="GO:0045454">
    <property type="term" value="P:cell redox homeostasis"/>
    <property type="evidence" value="ECO:0007669"/>
    <property type="project" value="TreeGrafter"/>
</dbReference>
<feature type="transmembrane region" description="Helical" evidence="6">
    <location>
        <begin position="319"/>
        <end position="343"/>
    </location>
</feature>
<dbReference type="CDD" id="cd02953">
    <property type="entry name" value="DsbDgamma"/>
    <property type="match status" value="1"/>
</dbReference>
<dbReference type="RefSeq" id="WP_069957965.1">
    <property type="nucleotide sequence ID" value="NZ_MCGG01000025.1"/>
</dbReference>
<dbReference type="GO" id="GO:0016020">
    <property type="term" value="C:membrane"/>
    <property type="evidence" value="ECO:0007669"/>
    <property type="project" value="UniProtKB-SubCell"/>
</dbReference>
<protein>
    <submittedName>
        <fullName evidence="10">Uncharacterized protein</fullName>
    </submittedName>
</protein>
<feature type="domain" description="Cytochrome C biogenesis protein transmembrane" evidence="8">
    <location>
        <begin position="321"/>
        <end position="536"/>
    </location>
</feature>
<feature type="transmembrane region" description="Helical" evidence="6">
    <location>
        <begin position="452"/>
        <end position="475"/>
    </location>
</feature>
<dbReference type="SUPFAM" id="SSF52833">
    <property type="entry name" value="Thioredoxin-like"/>
    <property type="match status" value="1"/>
</dbReference>
<name>A0A1E5Q7L0_9PROT</name>
<reference evidence="11" key="1">
    <citation type="submission" date="2016-07" db="EMBL/GenBank/DDBJ databases">
        <authorList>
            <person name="Florea S."/>
            <person name="Webb J.S."/>
            <person name="Jaromczyk J."/>
            <person name="Schardl C.L."/>
        </authorList>
    </citation>
    <scope>NUCLEOTIDE SEQUENCE [LARGE SCALE GENOMIC DNA]</scope>
    <source>
        <strain evidence="11">MV-1</strain>
    </source>
</reference>
<evidence type="ECO:0000256" key="4">
    <source>
        <dbReference type="ARBA" id="ARBA00022989"/>
    </source>
</evidence>
<organism evidence="10 11">
    <name type="scientific">Magnetovibrio blakemorei</name>
    <dbReference type="NCBI Taxonomy" id="28181"/>
    <lineage>
        <taxon>Bacteria</taxon>
        <taxon>Pseudomonadati</taxon>
        <taxon>Pseudomonadota</taxon>
        <taxon>Alphaproteobacteria</taxon>
        <taxon>Rhodospirillales</taxon>
        <taxon>Magnetovibrionaceae</taxon>
        <taxon>Magnetovibrio</taxon>
    </lineage>
</organism>
<dbReference type="PANTHER" id="PTHR32234:SF3">
    <property type="entry name" value="SUPPRESSION OF COPPER SENSITIVITY PROTEIN"/>
    <property type="match status" value="1"/>
</dbReference>
<evidence type="ECO:0000256" key="5">
    <source>
        <dbReference type="ARBA" id="ARBA00023136"/>
    </source>
</evidence>
<dbReference type="Pfam" id="PF11412">
    <property type="entry name" value="DsbD_N"/>
    <property type="match status" value="1"/>
</dbReference>
<comment type="caution">
    <text evidence="10">The sequence shown here is derived from an EMBL/GenBank/DDBJ whole genome shotgun (WGS) entry which is preliminary data.</text>
</comment>
<gene>
    <name evidence="10" type="ORF">BEN30_10180</name>
</gene>
<feature type="transmembrane region" description="Helical" evidence="6">
    <location>
        <begin position="403"/>
        <end position="423"/>
    </location>
</feature>
<evidence type="ECO:0000313" key="10">
    <source>
        <dbReference type="EMBL" id="OEJ67136.1"/>
    </source>
</evidence>
<keyword evidence="11" id="KW-1185">Reference proteome</keyword>
<feature type="signal peptide" evidence="7">
    <location>
        <begin position="1"/>
        <end position="31"/>
    </location>
</feature>
<proteinExistence type="predicted"/>
<dbReference type="Pfam" id="PF13899">
    <property type="entry name" value="Thioredoxin_7"/>
    <property type="match status" value="1"/>
</dbReference>
<feature type="transmembrane region" description="Helical" evidence="6">
    <location>
        <begin position="522"/>
        <end position="540"/>
    </location>
</feature>
<dbReference type="InterPro" id="IPR036249">
    <property type="entry name" value="Thioredoxin-like_sf"/>
</dbReference>
<keyword evidence="4 6" id="KW-1133">Transmembrane helix</keyword>
<feature type="transmembrane region" description="Helical" evidence="6">
    <location>
        <begin position="546"/>
        <end position="564"/>
    </location>
</feature>
<keyword evidence="5 6" id="KW-0472">Membrane</keyword>
<keyword evidence="2 6" id="KW-0812">Transmembrane</keyword>
<evidence type="ECO:0000256" key="6">
    <source>
        <dbReference type="SAM" id="Phobius"/>
    </source>
</evidence>
<dbReference type="InterPro" id="IPR003834">
    <property type="entry name" value="Cyt_c_assmbl_TM_dom"/>
</dbReference>
<evidence type="ECO:0000259" key="8">
    <source>
        <dbReference type="Pfam" id="PF02683"/>
    </source>
</evidence>
<evidence type="ECO:0000259" key="9">
    <source>
        <dbReference type="Pfam" id="PF11412"/>
    </source>
</evidence>
<dbReference type="EMBL" id="MCGG01000025">
    <property type="protein sequence ID" value="OEJ67136.1"/>
    <property type="molecule type" value="Genomic_DNA"/>
</dbReference>
<dbReference type="InterPro" id="IPR035671">
    <property type="entry name" value="DsbD_gamma"/>
</dbReference>
<dbReference type="AlphaFoldDB" id="A0A1E5Q7L0"/>
<evidence type="ECO:0000256" key="1">
    <source>
        <dbReference type="ARBA" id="ARBA00004141"/>
    </source>
</evidence>
<dbReference type="PANTHER" id="PTHR32234">
    <property type="entry name" value="THIOL:DISULFIDE INTERCHANGE PROTEIN DSBD"/>
    <property type="match status" value="1"/>
</dbReference>
<feature type="transmembrane region" description="Helical" evidence="6">
    <location>
        <begin position="576"/>
        <end position="593"/>
    </location>
</feature>
<dbReference type="STRING" id="28181.BEN30_10180"/>
<comment type="subcellular location">
    <subcellularLocation>
        <location evidence="1">Membrane</location>
        <topology evidence="1">Multi-pass membrane protein</topology>
    </subcellularLocation>
</comment>
<keyword evidence="3" id="KW-0201">Cytochrome c-type biogenesis</keyword>
<evidence type="ECO:0000313" key="11">
    <source>
        <dbReference type="Proteomes" id="UP000095347"/>
    </source>
</evidence>
<dbReference type="InterPro" id="IPR028250">
    <property type="entry name" value="DsbDN"/>
</dbReference>
<evidence type="ECO:0000256" key="7">
    <source>
        <dbReference type="SAM" id="SignalP"/>
    </source>
</evidence>
<feature type="transmembrane region" description="Helical" evidence="6">
    <location>
        <begin position="481"/>
        <end position="502"/>
    </location>
</feature>
<dbReference type="GO" id="GO:0015035">
    <property type="term" value="F:protein-disulfide reductase activity"/>
    <property type="evidence" value="ECO:0007669"/>
    <property type="project" value="TreeGrafter"/>
</dbReference>
<evidence type="ECO:0000256" key="3">
    <source>
        <dbReference type="ARBA" id="ARBA00022748"/>
    </source>
</evidence>
<dbReference type="Proteomes" id="UP000095347">
    <property type="component" value="Unassembled WGS sequence"/>
</dbReference>
<accession>A0A1E5Q7L0</accession>
<dbReference type="Pfam" id="PF02683">
    <property type="entry name" value="DsbD_TM"/>
    <property type="match status" value="1"/>
</dbReference>
<dbReference type="Gene3D" id="3.40.30.10">
    <property type="entry name" value="Glutaredoxin"/>
    <property type="match status" value="1"/>
</dbReference>
<keyword evidence="7" id="KW-0732">Signal</keyword>